<evidence type="ECO:0000256" key="2">
    <source>
        <dbReference type="PIRSR" id="PIRSR640198-1"/>
    </source>
</evidence>
<dbReference type="PANTHER" id="PTHR13504">
    <property type="entry name" value="FIDO DOMAIN-CONTAINING PROTEIN DDB_G0283145"/>
    <property type="match status" value="1"/>
</dbReference>
<accession>A0A518CVC1</accession>
<dbReference type="InterPro" id="IPR026287">
    <property type="entry name" value="SoFic-like"/>
</dbReference>
<keyword evidence="5" id="KW-0808">Transferase</keyword>
<protein>
    <submittedName>
        <fullName evidence="5">Adenosine monophosphate-protein transferase SoFic</fullName>
        <ecNumber evidence="5">2.7.7.-</ecNumber>
    </submittedName>
</protein>
<dbReference type="RefSeq" id="WP_145182425.1">
    <property type="nucleotide sequence ID" value="NZ_CP036290.1"/>
</dbReference>
<feature type="active site" evidence="2">
    <location>
        <position position="217"/>
    </location>
</feature>
<evidence type="ECO:0000256" key="1">
    <source>
        <dbReference type="PIRSR" id="PIRSR038925-1"/>
    </source>
</evidence>
<evidence type="ECO:0000256" key="3">
    <source>
        <dbReference type="PIRSR" id="PIRSR640198-2"/>
    </source>
</evidence>
<gene>
    <name evidence="5" type="ORF">Pla163_02790</name>
</gene>
<feature type="domain" description="Fido" evidence="4">
    <location>
        <begin position="131"/>
        <end position="281"/>
    </location>
</feature>
<reference evidence="5 6" key="1">
    <citation type="submission" date="2019-02" db="EMBL/GenBank/DDBJ databases">
        <title>Deep-cultivation of Planctomycetes and their phenomic and genomic characterization uncovers novel biology.</title>
        <authorList>
            <person name="Wiegand S."/>
            <person name="Jogler M."/>
            <person name="Boedeker C."/>
            <person name="Pinto D."/>
            <person name="Vollmers J."/>
            <person name="Rivas-Marin E."/>
            <person name="Kohn T."/>
            <person name="Peeters S.H."/>
            <person name="Heuer A."/>
            <person name="Rast P."/>
            <person name="Oberbeckmann S."/>
            <person name="Bunk B."/>
            <person name="Jeske O."/>
            <person name="Meyerdierks A."/>
            <person name="Storesund J.E."/>
            <person name="Kallscheuer N."/>
            <person name="Luecker S."/>
            <person name="Lage O.M."/>
            <person name="Pohl T."/>
            <person name="Merkel B.J."/>
            <person name="Hornburger P."/>
            <person name="Mueller R.-W."/>
            <person name="Bruemmer F."/>
            <person name="Labrenz M."/>
            <person name="Spormann A.M."/>
            <person name="Op den Camp H."/>
            <person name="Overmann J."/>
            <person name="Amann R."/>
            <person name="Jetten M.S.M."/>
            <person name="Mascher T."/>
            <person name="Medema M.H."/>
            <person name="Devos D.P."/>
            <person name="Kaster A.-K."/>
            <person name="Ovreas L."/>
            <person name="Rohde M."/>
            <person name="Galperin M.Y."/>
            <person name="Jogler C."/>
        </authorList>
    </citation>
    <scope>NUCLEOTIDE SEQUENCE [LARGE SCALE GENOMIC DNA]</scope>
    <source>
        <strain evidence="5 6">Pla163</strain>
    </source>
</reference>
<dbReference type="OrthoDB" id="9813719at2"/>
<feature type="binding site" evidence="1">
    <location>
        <position position="259"/>
    </location>
    <ligand>
        <name>ATP</name>
        <dbReference type="ChEBI" id="CHEBI:30616"/>
    </ligand>
</feature>
<keyword evidence="6" id="KW-1185">Reference proteome</keyword>
<dbReference type="EC" id="2.7.7.-" evidence="5"/>
<dbReference type="GO" id="GO:0016779">
    <property type="term" value="F:nucleotidyltransferase activity"/>
    <property type="evidence" value="ECO:0007669"/>
    <property type="project" value="UniProtKB-KW"/>
</dbReference>
<keyword evidence="5" id="KW-0548">Nucleotidyltransferase</keyword>
<dbReference type="InterPro" id="IPR036597">
    <property type="entry name" value="Fido-like_dom_sf"/>
</dbReference>
<dbReference type="InterPro" id="IPR025758">
    <property type="entry name" value="Fic/DOC_N"/>
</dbReference>
<evidence type="ECO:0000259" key="4">
    <source>
        <dbReference type="PROSITE" id="PS51459"/>
    </source>
</evidence>
<feature type="binding site" evidence="1">
    <location>
        <begin position="222"/>
        <end position="228"/>
    </location>
    <ligand>
        <name>ATP</name>
        <dbReference type="ChEBI" id="CHEBI:30616"/>
    </ligand>
</feature>
<feature type="binding site" evidence="1">
    <location>
        <position position="83"/>
    </location>
    <ligand>
        <name>ATP</name>
        <dbReference type="ChEBI" id="CHEBI:30616"/>
    </ligand>
</feature>
<evidence type="ECO:0000313" key="6">
    <source>
        <dbReference type="Proteomes" id="UP000319342"/>
    </source>
</evidence>
<dbReference type="GO" id="GO:0005524">
    <property type="term" value="F:ATP binding"/>
    <property type="evidence" value="ECO:0007669"/>
    <property type="project" value="UniProtKB-KW"/>
</dbReference>
<dbReference type="PIRSF" id="PIRSF038925">
    <property type="entry name" value="AMP-prot_trans"/>
    <property type="match status" value="1"/>
</dbReference>
<dbReference type="Proteomes" id="UP000319342">
    <property type="component" value="Chromosome"/>
</dbReference>
<keyword evidence="1" id="KW-0067">ATP-binding</keyword>
<feature type="binding site" evidence="3">
    <location>
        <begin position="221"/>
        <end position="228"/>
    </location>
    <ligand>
        <name>ATP</name>
        <dbReference type="ChEBI" id="CHEBI:30616"/>
    </ligand>
</feature>
<dbReference type="AlphaFoldDB" id="A0A518CVC1"/>
<dbReference type="PANTHER" id="PTHR13504:SF38">
    <property type="entry name" value="FIDO DOMAIN-CONTAINING PROTEIN"/>
    <property type="match status" value="1"/>
</dbReference>
<dbReference type="EMBL" id="CP036290">
    <property type="protein sequence ID" value="QDU83182.1"/>
    <property type="molecule type" value="Genomic_DNA"/>
</dbReference>
<dbReference type="Pfam" id="PF02661">
    <property type="entry name" value="Fic"/>
    <property type="match status" value="1"/>
</dbReference>
<dbReference type="PROSITE" id="PS51459">
    <property type="entry name" value="FIDO"/>
    <property type="match status" value="1"/>
</dbReference>
<dbReference type="Pfam" id="PF13784">
    <property type="entry name" value="Fic_N"/>
    <property type="match status" value="1"/>
</dbReference>
<dbReference type="InterPro" id="IPR003812">
    <property type="entry name" value="Fido"/>
</dbReference>
<keyword evidence="1" id="KW-0547">Nucleotide-binding</keyword>
<proteinExistence type="predicted"/>
<name>A0A518CVC1_9BACT</name>
<dbReference type="Gene3D" id="1.10.3290.10">
    <property type="entry name" value="Fido-like domain"/>
    <property type="match status" value="1"/>
</dbReference>
<organism evidence="5 6">
    <name type="scientific">Rohdeia mirabilis</name>
    <dbReference type="NCBI Taxonomy" id="2528008"/>
    <lineage>
        <taxon>Bacteria</taxon>
        <taxon>Pseudomonadati</taxon>
        <taxon>Planctomycetota</taxon>
        <taxon>Planctomycetia</taxon>
        <taxon>Planctomycetia incertae sedis</taxon>
        <taxon>Rohdeia</taxon>
    </lineage>
</organism>
<evidence type="ECO:0000313" key="5">
    <source>
        <dbReference type="EMBL" id="QDU83182.1"/>
    </source>
</evidence>
<dbReference type="InterPro" id="IPR040198">
    <property type="entry name" value="Fido_containing"/>
</dbReference>
<sequence length="391" mass="43222">MHRGPTGRTRPVSSLGGETVKAFVPHPLPPEPPLDLSGARLDLLLEAHGAVCRLDGASSILRDHNLFLYLYVRKEAVLSSQIEGTRSTLSDLLLYEVEEAPGVPLDDVREVSCYVRALDHGVSRLREGLPLSNRLLKEVHGILLSSGRGASKEPGEFRRSQNWINGTRPGRAEFVPPPHDELAECMGALERFLHDDPGPTQPLVKAALAHVQFETIHPFLDGNGRVGRLLVPLLLCAQGVLREPLLYLSVYLRKHRRTYFELLQSVRRDGDWEAWLDFFLEGVRATADSAAAAARALTDLAEADRARIAQLGRPARSALLVHDQLQRRPVAKVKPLALATQLSEPTVISSLRRLEDLGVVHELTGGSRNLVYAYARYLEILNEGTEQGTED</sequence>
<feature type="binding site" evidence="1">
    <location>
        <position position="217"/>
    </location>
    <ligand>
        <name>ATP</name>
        <dbReference type="ChEBI" id="CHEBI:30616"/>
    </ligand>
</feature>
<dbReference type="SUPFAM" id="SSF140931">
    <property type="entry name" value="Fic-like"/>
    <property type="match status" value="1"/>
</dbReference>